<evidence type="ECO:0000313" key="2">
    <source>
        <dbReference type="Proteomes" id="UP000003688"/>
    </source>
</evidence>
<dbReference type="InterPro" id="IPR043129">
    <property type="entry name" value="ATPase_NBD"/>
</dbReference>
<keyword evidence="2" id="KW-1185">Reference proteome</keyword>
<accession>B9XBV3</accession>
<organism evidence="1 2">
    <name type="scientific">Pedosphaera parvula (strain Ellin514)</name>
    <dbReference type="NCBI Taxonomy" id="320771"/>
    <lineage>
        <taxon>Bacteria</taxon>
        <taxon>Pseudomonadati</taxon>
        <taxon>Verrucomicrobiota</taxon>
        <taxon>Pedosphaerae</taxon>
        <taxon>Pedosphaerales</taxon>
        <taxon>Pedosphaeraceae</taxon>
        <taxon>Pedosphaera</taxon>
    </lineage>
</organism>
<dbReference type="Proteomes" id="UP000003688">
    <property type="component" value="Unassembled WGS sequence"/>
</dbReference>
<dbReference type="InterPro" id="IPR050696">
    <property type="entry name" value="FtsA/MreB"/>
</dbReference>
<dbReference type="Pfam" id="PF11104">
    <property type="entry name" value="PilM_2"/>
    <property type="match status" value="1"/>
</dbReference>
<dbReference type="InterPro" id="IPR005883">
    <property type="entry name" value="PilM"/>
</dbReference>
<dbReference type="CDD" id="cd24049">
    <property type="entry name" value="ASKHA_NBD_PilM"/>
    <property type="match status" value="1"/>
</dbReference>
<gene>
    <name evidence="1" type="ORF">Cflav_PD5056</name>
</gene>
<dbReference type="AlphaFoldDB" id="B9XBV3"/>
<dbReference type="SUPFAM" id="SSF53067">
    <property type="entry name" value="Actin-like ATPase domain"/>
    <property type="match status" value="2"/>
</dbReference>
<name>B9XBV3_PEDPL</name>
<dbReference type="OrthoDB" id="182536at2"/>
<proteinExistence type="predicted"/>
<dbReference type="STRING" id="320771.Cflav_PD5056"/>
<dbReference type="Gene3D" id="3.30.420.40">
    <property type="match status" value="2"/>
</dbReference>
<reference evidence="1 2" key="1">
    <citation type="journal article" date="2011" name="J. Bacteriol.">
        <title>Genome sequence of 'Pedosphaera parvula' Ellin514, an aerobic Verrucomicrobial isolate from pasture soil.</title>
        <authorList>
            <person name="Kant R."/>
            <person name="van Passel M.W."/>
            <person name="Sangwan P."/>
            <person name="Palva A."/>
            <person name="Lucas S."/>
            <person name="Copeland A."/>
            <person name="Lapidus A."/>
            <person name="Glavina Del Rio T."/>
            <person name="Dalin E."/>
            <person name="Tice H."/>
            <person name="Bruce D."/>
            <person name="Goodwin L."/>
            <person name="Pitluck S."/>
            <person name="Chertkov O."/>
            <person name="Larimer F.W."/>
            <person name="Land M.L."/>
            <person name="Hauser L."/>
            <person name="Brettin T.S."/>
            <person name="Detter J.C."/>
            <person name="Han S."/>
            <person name="de Vos W.M."/>
            <person name="Janssen P.H."/>
            <person name="Smidt H."/>
        </authorList>
    </citation>
    <scope>NUCLEOTIDE SEQUENCE [LARGE SCALE GENOMIC DNA]</scope>
    <source>
        <strain evidence="1 2">Ellin514</strain>
    </source>
</reference>
<protein>
    <submittedName>
        <fullName evidence="1">Type IV pilus assembly protein PilM</fullName>
    </submittedName>
</protein>
<evidence type="ECO:0000313" key="1">
    <source>
        <dbReference type="EMBL" id="EEF62421.1"/>
    </source>
</evidence>
<dbReference type="PANTHER" id="PTHR32432:SF3">
    <property type="entry name" value="ETHANOLAMINE UTILIZATION PROTEIN EUTJ"/>
    <property type="match status" value="1"/>
</dbReference>
<dbReference type="RefSeq" id="WP_007413301.1">
    <property type="nucleotide sequence ID" value="NZ_ABOX02000004.1"/>
</dbReference>
<dbReference type="EMBL" id="ABOX02000004">
    <property type="protein sequence ID" value="EEF62421.1"/>
    <property type="molecule type" value="Genomic_DNA"/>
</dbReference>
<comment type="caution">
    <text evidence="1">The sequence shown here is derived from an EMBL/GenBank/DDBJ whole genome shotgun (WGS) entry which is preliminary data.</text>
</comment>
<sequence length="356" mass="38261">MALPFLNGQSKKKRDQIIAIDLGSRTTKAIHLQRKGEGFALQHYVVMDAPIYEKSLSIELLSEHLKAVVQALDAKTKIVTLAIGVNDSIVRHAELPPMPVEDMRMILRNNTKNYLQQDLPGHVFDCHVVVARNGAALESARAVGMQRAKVLVGGAKQQLISDLLQSIKDAGLTADQVIPGLLGPVNALELAMPEAFAKEPVALVDIGFKSTTISLLNNGQLILSRVVAIGGDRMTQGLAEAMSISYAEAEGIKVGMPAEVQSSLEPILIPLGRELRASVDFFEHQQDKSVSQIYISGGSARSEFIIKSLEAELMVHCKAWNPVASLQNELPALQSAEIDQVAPQLAVAVGAAAVAF</sequence>
<dbReference type="PANTHER" id="PTHR32432">
    <property type="entry name" value="CELL DIVISION PROTEIN FTSA-RELATED"/>
    <property type="match status" value="1"/>
</dbReference>
<dbReference type="Gene3D" id="3.30.1490.300">
    <property type="match status" value="1"/>
</dbReference>